<dbReference type="EMBL" id="MF417939">
    <property type="protein sequence ID" value="ASN72022.1"/>
    <property type="molecule type" value="Genomic_DNA"/>
</dbReference>
<gene>
    <name evidence="1" type="ORF">7S2_29</name>
</gene>
<sequence>MTEISPTATQVELTAAVGKAYGALAAHWALKDMQIDDKPEWWKTEMRLGMAAGFINRLDRSPLSEGGAA</sequence>
<protein>
    <submittedName>
        <fullName evidence="1">Uncharacterized protein</fullName>
    </submittedName>
</protein>
<reference evidence="1" key="1">
    <citation type="submission" date="2017-06" db="EMBL/GenBank/DDBJ databases">
        <title>Novel phages from South African skin metaviromes.</title>
        <authorList>
            <person name="van Zyl L.J."/>
            <person name="Abrahams Y."/>
            <person name="Stander E.A."/>
            <person name="Kirby B.M."/>
            <person name="Clavaud C."/>
            <person name="Farcet C."/>
            <person name="Breton L."/>
            <person name="Trindade M.I."/>
        </authorList>
    </citation>
    <scope>NUCLEOTIDE SEQUENCE</scope>
</reference>
<organism evidence="1">
    <name type="scientific">uncultured Caudovirales phage</name>
    <dbReference type="NCBI Taxonomy" id="2100421"/>
    <lineage>
        <taxon>Viruses</taxon>
        <taxon>Duplodnaviria</taxon>
        <taxon>Heunggongvirae</taxon>
        <taxon>Uroviricota</taxon>
        <taxon>Caudoviricetes</taxon>
        <taxon>Peduoviridae</taxon>
        <taxon>Maltschvirus</taxon>
        <taxon>Maltschvirus maltsch</taxon>
    </lineage>
</organism>
<evidence type="ECO:0000313" key="1">
    <source>
        <dbReference type="EMBL" id="ASN72022.1"/>
    </source>
</evidence>
<proteinExistence type="predicted"/>
<accession>A0A2H4J9T5</accession>
<name>A0A2H4J9T5_9CAUD</name>